<dbReference type="Gene3D" id="3.40.50.300">
    <property type="entry name" value="P-loop containing nucleotide triphosphate hydrolases"/>
    <property type="match status" value="1"/>
</dbReference>
<dbReference type="AlphaFoldDB" id="A0A1L7XS04"/>
<organism evidence="3 4">
    <name type="scientific">Phialocephala subalpina</name>
    <dbReference type="NCBI Taxonomy" id="576137"/>
    <lineage>
        <taxon>Eukaryota</taxon>
        <taxon>Fungi</taxon>
        <taxon>Dikarya</taxon>
        <taxon>Ascomycota</taxon>
        <taxon>Pezizomycotina</taxon>
        <taxon>Leotiomycetes</taxon>
        <taxon>Helotiales</taxon>
        <taxon>Mollisiaceae</taxon>
        <taxon>Phialocephala</taxon>
        <taxon>Phialocephala fortinii species complex</taxon>
    </lineage>
</organism>
<dbReference type="GO" id="GO:0005525">
    <property type="term" value="F:GTP binding"/>
    <property type="evidence" value="ECO:0007669"/>
    <property type="project" value="InterPro"/>
</dbReference>
<feature type="domain" description="G" evidence="1">
    <location>
        <begin position="424"/>
        <end position="545"/>
    </location>
</feature>
<sequence>MDQDGSIAQRTDATSNVFRIWQLVPLEKKIRDANGKIWLQKRAEFITGVGASAGMVASVFGGVAGRGETGCDAKIKEVYKECCKLCPSKDELFMFGFSRGAFITRAVAGMLQHLGALRADSREFDDEFVKALTIWRDLRGNLPGRSNTIEWFRNQYTRDSPRIQFLGAFDTVKAFNDSGLNDIGLLHNIFHVRHAMALFERRMEYKLERFLLHKEVDEYDHDKRSFQEAWFAGVHGNLGGACEDDGLSLWPLQWILSEAQKFGLGLGFTAAPNLTTLNPANLIFPSVRTLNKSVLPKLSEQLQSICFSNGIEVSMDDLSNVFEEPGYAPRFPVNERWVGTKDREIFNHGKLIGRVDDKKNPFGTFIHPSVFFMDNTQAYMIRAISKLSYAKILREQESFVCEDHRKYWNVTSTIMQKREPEKPRILICGPSGTGKSSLINKFLNQSVTEVSHGASAGNHDIRVPFGGGDSPYLIHDSNGWQSGEKENFEDIQAFLKESRSRDLLQDQLHCVWFCSSLENPRITPTDRELLKLDFGEVPLILVFTKLDLLKSNMKKEVLDEILSENPRIEQDSPNVDEISSLPSSYQPDANARLEALMDRKKNEIIEQWEKKDVKPESLALNYKFVSVTRGYVYADSINDLRKASYDAMTGPRISKIHAEAQRIWIDKKLKKAIKDLADLWEKRRPTLDSSNTQKLIDKFGKNAMRVTNNAFEYEGYQSDMHSDLIRNLIYPSVEEKNWLKTITSAATSAATYAPGVAAYLSPGPSRVVSGVAAIAATATTNRARAYETARRLVRECVDVLLIFERIYWYDGRHINDEFVRGACCYYLKFQSAVHDEVGSKSGWISDGLGMLVSKEDVEKTLTSVVNEFRYRNRLTETALEDNETGAMPVNFPQDV</sequence>
<dbReference type="PANTHER" id="PTHR33840">
    <property type="match status" value="1"/>
</dbReference>
<reference evidence="3 4" key="1">
    <citation type="submission" date="2016-03" db="EMBL/GenBank/DDBJ databases">
        <authorList>
            <person name="Ploux O."/>
        </authorList>
    </citation>
    <scope>NUCLEOTIDE SEQUENCE [LARGE SCALE GENOMIC DNA]</scope>
    <source>
        <strain evidence="3 4">UAMH 11012</strain>
    </source>
</reference>
<dbReference type="Proteomes" id="UP000184330">
    <property type="component" value="Unassembled WGS sequence"/>
</dbReference>
<feature type="domain" description="T6SS Phospholipase effector Tle1-like catalytic" evidence="2">
    <location>
        <begin position="4"/>
        <end position="258"/>
    </location>
</feature>
<dbReference type="Pfam" id="PF01926">
    <property type="entry name" value="MMR_HSR1"/>
    <property type="match status" value="1"/>
</dbReference>
<dbReference type="Pfam" id="PF09994">
    <property type="entry name" value="T6SS_Tle1-like_cat"/>
    <property type="match status" value="1"/>
</dbReference>
<keyword evidence="4" id="KW-1185">Reference proteome</keyword>
<dbReference type="InterPro" id="IPR027417">
    <property type="entry name" value="P-loop_NTPase"/>
</dbReference>
<dbReference type="CDD" id="cd00882">
    <property type="entry name" value="Ras_like_GTPase"/>
    <property type="match status" value="1"/>
</dbReference>
<dbReference type="PRINTS" id="PR00449">
    <property type="entry name" value="RASTRNSFRMNG"/>
</dbReference>
<gene>
    <name evidence="3" type="ORF">PAC_17732</name>
</gene>
<dbReference type="STRING" id="576137.A0A1L7XS04"/>
<evidence type="ECO:0000313" key="4">
    <source>
        <dbReference type="Proteomes" id="UP000184330"/>
    </source>
</evidence>
<dbReference type="InterPro" id="IPR006073">
    <property type="entry name" value="GTP-bd"/>
</dbReference>
<name>A0A1L7XS04_9HELO</name>
<evidence type="ECO:0008006" key="5">
    <source>
        <dbReference type="Google" id="ProtNLM"/>
    </source>
</evidence>
<dbReference type="SUPFAM" id="SSF52540">
    <property type="entry name" value="P-loop containing nucleoside triphosphate hydrolases"/>
    <property type="match status" value="1"/>
</dbReference>
<dbReference type="EMBL" id="FJOG01000047">
    <property type="protein sequence ID" value="CZR67833.1"/>
    <property type="molecule type" value="Genomic_DNA"/>
</dbReference>
<accession>A0A1L7XS04</accession>
<evidence type="ECO:0000313" key="3">
    <source>
        <dbReference type="EMBL" id="CZR67833.1"/>
    </source>
</evidence>
<evidence type="ECO:0000259" key="2">
    <source>
        <dbReference type="Pfam" id="PF09994"/>
    </source>
</evidence>
<dbReference type="PANTHER" id="PTHR33840:SF1">
    <property type="entry name" value="TLE1 PHOSPHOLIPASE DOMAIN-CONTAINING PROTEIN"/>
    <property type="match status" value="1"/>
</dbReference>
<proteinExistence type="predicted"/>
<dbReference type="InterPro" id="IPR018712">
    <property type="entry name" value="Tle1-like_cat"/>
</dbReference>
<dbReference type="OrthoDB" id="59699at2759"/>
<evidence type="ECO:0000259" key="1">
    <source>
        <dbReference type="Pfam" id="PF01926"/>
    </source>
</evidence>
<protein>
    <recommendedName>
        <fullName evidence="5">DUF2235 domain-containing protein</fullName>
    </recommendedName>
</protein>